<name>A0A4R3KE76_9FIRM</name>
<accession>A0A4R3KE76</accession>
<evidence type="ECO:0000259" key="2">
    <source>
        <dbReference type="Pfam" id="PF09851"/>
    </source>
</evidence>
<comment type="caution">
    <text evidence="3">The sequence shown here is derived from an EMBL/GenBank/DDBJ whole genome shotgun (WGS) entry which is preliminary data.</text>
</comment>
<feature type="domain" description="SHOCT" evidence="2">
    <location>
        <begin position="59"/>
        <end position="85"/>
    </location>
</feature>
<sequence length="86" mass="9727">MMGYGGFGGHYGFSLLGAGFGLITHLAFTILVILAIIYLYKNIFRNVNNRSLRGQQDNAALEILRARYARGEIPTEEFQKMKKELE</sequence>
<dbReference type="EMBL" id="SMAA01000002">
    <property type="protein sequence ID" value="TCS81373.1"/>
    <property type="molecule type" value="Genomic_DNA"/>
</dbReference>
<keyword evidence="4" id="KW-1185">Reference proteome</keyword>
<proteinExistence type="predicted"/>
<keyword evidence="1" id="KW-0472">Membrane</keyword>
<dbReference type="Proteomes" id="UP000295188">
    <property type="component" value="Unassembled WGS sequence"/>
</dbReference>
<evidence type="ECO:0000313" key="4">
    <source>
        <dbReference type="Proteomes" id="UP000295188"/>
    </source>
</evidence>
<reference evidence="3 4" key="1">
    <citation type="submission" date="2019-03" db="EMBL/GenBank/DDBJ databases">
        <title>Genomic Encyclopedia of Type Strains, Phase IV (KMG-IV): sequencing the most valuable type-strain genomes for metagenomic binning, comparative biology and taxonomic classification.</title>
        <authorList>
            <person name="Goeker M."/>
        </authorList>
    </citation>
    <scope>NUCLEOTIDE SEQUENCE [LARGE SCALE GENOMIC DNA]</scope>
    <source>
        <strain evidence="3 4">DSM 20467</strain>
    </source>
</reference>
<organism evidence="3 4">
    <name type="scientific">Pectinatus cerevisiiphilus</name>
    <dbReference type="NCBI Taxonomy" id="86956"/>
    <lineage>
        <taxon>Bacteria</taxon>
        <taxon>Bacillati</taxon>
        <taxon>Bacillota</taxon>
        <taxon>Negativicutes</taxon>
        <taxon>Selenomonadales</taxon>
        <taxon>Selenomonadaceae</taxon>
        <taxon>Pectinatus</taxon>
    </lineage>
</organism>
<dbReference type="RefSeq" id="WP_231040153.1">
    <property type="nucleotide sequence ID" value="NZ_SMAA01000002.1"/>
</dbReference>
<dbReference type="InterPro" id="IPR018649">
    <property type="entry name" value="SHOCT"/>
</dbReference>
<feature type="transmembrane region" description="Helical" evidence="1">
    <location>
        <begin position="12"/>
        <end position="40"/>
    </location>
</feature>
<dbReference type="Pfam" id="PF09851">
    <property type="entry name" value="SHOCT"/>
    <property type="match status" value="1"/>
</dbReference>
<dbReference type="AlphaFoldDB" id="A0A4R3KE76"/>
<protein>
    <submittedName>
        <fullName evidence="3">Putative membrane protein</fullName>
    </submittedName>
</protein>
<gene>
    <name evidence="3" type="ORF">EDC37_10273</name>
</gene>
<evidence type="ECO:0000256" key="1">
    <source>
        <dbReference type="SAM" id="Phobius"/>
    </source>
</evidence>
<keyword evidence="1" id="KW-1133">Transmembrane helix</keyword>
<keyword evidence="1" id="KW-0812">Transmembrane</keyword>
<evidence type="ECO:0000313" key="3">
    <source>
        <dbReference type="EMBL" id="TCS81373.1"/>
    </source>
</evidence>